<dbReference type="GO" id="GO:0017148">
    <property type="term" value="P:negative regulation of translation"/>
    <property type="evidence" value="ECO:0007669"/>
    <property type="project" value="TreeGrafter"/>
</dbReference>
<dbReference type="GO" id="GO:0043023">
    <property type="term" value="F:ribosomal large subunit binding"/>
    <property type="evidence" value="ECO:0007669"/>
    <property type="project" value="TreeGrafter"/>
</dbReference>
<comment type="similarity">
    <text evidence="1">Belongs to the Iojap/RsfS family.</text>
</comment>
<evidence type="ECO:0008006" key="5">
    <source>
        <dbReference type="Google" id="ProtNLM"/>
    </source>
</evidence>
<dbReference type="InterPro" id="IPR004394">
    <property type="entry name" value="Iojap/RsfS/C7orf30"/>
</dbReference>
<dbReference type="PANTHER" id="PTHR21043">
    <property type="entry name" value="IOJAP SUPERFAMILY ORTHOLOG"/>
    <property type="match status" value="1"/>
</dbReference>
<reference evidence="3" key="1">
    <citation type="submission" date="2020-01" db="EMBL/GenBank/DDBJ databases">
        <title>Genome Sequencing of Three Apophysomyces-Like Fungal Strains Confirms a Novel Fungal Genus in the Mucoromycota with divergent Burkholderia-like Endosymbiotic Bacteria.</title>
        <authorList>
            <person name="Stajich J.E."/>
            <person name="Macias A.M."/>
            <person name="Carter-House D."/>
            <person name="Lovett B."/>
            <person name="Kasson L.R."/>
            <person name="Berry K."/>
            <person name="Grigoriev I."/>
            <person name="Chang Y."/>
            <person name="Spatafora J."/>
            <person name="Kasson M.T."/>
        </authorList>
    </citation>
    <scope>NUCLEOTIDE SEQUENCE</scope>
    <source>
        <strain evidence="3">NRRL A-21654</strain>
    </source>
</reference>
<dbReference type="Proteomes" id="UP000605846">
    <property type="component" value="Unassembled WGS sequence"/>
</dbReference>
<dbReference type="OrthoDB" id="21330at2759"/>
<dbReference type="NCBIfam" id="TIGR00090">
    <property type="entry name" value="rsfS_iojap_ybeB"/>
    <property type="match status" value="1"/>
</dbReference>
<protein>
    <recommendedName>
        <fullName evidence="5">Mitochondrial assembly of ribosomal large subunit protein 1</fullName>
    </recommendedName>
</protein>
<dbReference type="Pfam" id="PF02410">
    <property type="entry name" value="RsfS"/>
    <property type="match status" value="1"/>
</dbReference>
<feature type="compositionally biased region" description="Acidic residues" evidence="2">
    <location>
        <begin position="83"/>
        <end position="94"/>
    </location>
</feature>
<evidence type="ECO:0000313" key="3">
    <source>
        <dbReference type="EMBL" id="KAF7720778.1"/>
    </source>
</evidence>
<keyword evidence="4" id="KW-1185">Reference proteome</keyword>
<dbReference type="HAMAP" id="MF_01477">
    <property type="entry name" value="Iojap_RsfS"/>
    <property type="match status" value="1"/>
</dbReference>
<name>A0A8H7EL24_9FUNG</name>
<dbReference type="InterPro" id="IPR043519">
    <property type="entry name" value="NT_sf"/>
</dbReference>
<comment type="caution">
    <text evidence="3">The sequence shown here is derived from an EMBL/GenBank/DDBJ whole genome shotgun (WGS) entry which is preliminary data.</text>
</comment>
<accession>A0A8H7EL24</accession>
<dbReference type="Gene3D" id="3.30.460.10">
    <property type="entry name" value="Beta Polymerase, domain 2"/>
    <property type="match status" value="1"/>
</dbReference>
<organism evidence="3 4">
    <name type="scientific">Apophysomyces ossiformis</name>
    <dbReference type="NCBI Taxonomy" id="679940"/>
    <lineage>
        <taxon>Eukaryota</taxon>
        <taxon>Fungi</taxon>
        <taxon>Fungi incertae sedis</taxon>
        <taxon>Mucoromycota</taxon>
        <taxon>Mucoromycotina</taxon>
        <taxon>Mucoromycetes</taxon>
        <taxon>Mucorales</taxon>
        <taxon>Mucorineae</taxon>
        <taxon>Mucoraceae</taxon>
        <taxon>Apophysomyces</taxon>
    </lineage>
</organism>
<dbReference type="SUPFAM" id="SSF81301">
    <property type="entry name" value="Nucleotidyltransferase"/>
    <property type="match status" value="1"/>
</dbReference>
<feature type="compositionally biased region" description="Polar residues" evidence="2">
    <location>
        <begin position="43"/>
        <end position="60"/>
    </location>
</feature>
<proteinExistence type="inferred from homology"/>
<evidence type="ECO:0000256" key="2">
    <source>
        <dbReference type="SAM" id="MobiDB-lite"/>
    </source>
</evidence>
<gene>
    <name evidence="3" type="ORF">EC973_006089</name>
</gene>
<dbReference type="AlphaFoldDB" id="A0A8H7EL24"/>
<dbReference type="GO" id="GO:0090071">
    <property type="term" value="P:negative regulation of ribosome biogenesis"/>
    <property type="evidence" value="ECO:0007669"/>
    <property type="project" value="TreeGrafter"/>
</dbReference>
<sequence length="270" mass="31405">MYRVALTRLTASLRPSTLTARNSRQRILPSLQPLSTRYFSQTFTRFDRSTPPSNTTSQNGKQEKEEDEDELEEIDRSEYPELYPEEEQEESQVDTEWFVDADYENTSPSDTDFIPLWQRRALGEHLEGRWAIQEVSRELMESGHLTAEKIKDLLIESKMEKVEILDLREKCDWTDYMIIAETRKSDKFLTSVADHLSQVVRKTIQSHPDRLASLQGPHIEGRDSDSGWLLIDLGQFVVHLFTPEVRAKYDLEGLWKSVPEDPTMPMPENI</sequence>
<dbReference type="PANTHER" id="PTHR21043:SF0">
    <property type="entry name" value="MITOCHONDRIAL ASSEMBLY OF RIBOSOMAL LARGE SUBUNIT PROTEIN 1"/>
    <property type="match status" value="1"/>
</dbReference>
<evidence type="ECO:0000313" key="4">
    <source>
        <dbReference type="Proteomes" id="UP000605846"/>
    </source>
</evidence>
<dbReference type="EMBL" id="JABAYA010000369">
    <property type="protein sequence ID" value="KAF7720778.1"/>
    <property type="molecule type" value="Genomic_DNA"/>
</dbReference>
<evidence type="ECO:0000256" key="1">
    <source>
        <dbReference type="ARBA" id="ARBA00010574"/>
    </source>
</evidence>
<feature type="region of interest" description="Disordered" evidence="2">
    <location>
        <begin position="43"/>
        <end position="94"/>
    </location>
</feature>